<gene>
    <name evidence="1" type="ORF">ACEZ3G_02420</name>
</gene>
<dbReference type="EMBL" id="JBHFPV010000001">
    <property type="protein sequence ID" value="MFH6602317.1"/>
    <property type="molecule type" value="Genomic_DNA"/>
</dbReference>
<organism evidence="1 2">
    <name type="scientific">Meishania litoralis</name>
    <dbReference type="NCBI Taxonomy" id="3434685"/>
    <lineage>
        <taxon>Bacteria</taxon>
        <taxon>Pseudomonadati</taxon>
        <taxon>Bacteroidota</taxon>
        <taxon>Flavobacteriia</taxon>
        <taxon>Flavobacteriales</taxon>
        <taxon>Flavobacteriaceae</taxon>
        <taxon>Meishania</taxon>
    </lineage>
</organism>
<sequence>MAERLVIVSDMWGTKKGLWITSYLGYLQQYYDITFYDSQQLANIDLKINTAENIHHEFVNGGIETAASHLLKRESEPCHYLAFSTGGTIVWKAGLMGLPMKSLYSISATRIRKENEKPDALVTLVYGANDKYRPTENWAKKVGVDLDIVENFGHTLYSDEKIIQKVCLELLANVTQKEKKKKVV</sequence>
<reference evidence="1" key="1">
    <citation type="submission" date="2024-09" db="EMBL/GenBank/DDBJ databases">
        <authorList>
            <person name="Liu J."/>
        </authorList>
    </citation>
    <scope>NUCLEOTIDE SEQUENCE</scope>
    <source>
        <strain evidence="1">NBU2967</strain>
    </source>
</reference>
<accession>A0ACC7LFT0</accession>
<comment type="caution">
    <text evidence="1">The sequence shown here is derived from an EMBL/GenBank/DDBJ whole genome shotgun (WGS) entry which is preliminary data.</text>
</comment>
<protein>
    <submittedName>
        <fullName evidence="1">Uncharacterized protein</fullName>
    </submittedName>
</protein>
<name>A0ACC7LFT0_9FLAO</name>
<evidence type="ECO:0000313" key="2">
    <source>
        <dbReference type="Proteomes" id="UP001595191"/>
    </source>
</evidence>
<dbReference type="Proteomes" id="UP001595191">
    <property type="component" value="Unassembled WGS sequence"/>
</dbReference>
<proteinExistence type="predicted"/>
<keyword evidence="2" id="KW-1185">Reference proteome</keyword>
<evidence type="ECO:0000313" key="1">
    <source>
        <dbReference type="EMBL" id="MFH6602317.1"/>
    </source>
</evidence>